<feature type="transmembrane region" description="Helical" evidence="2">
    <location>
        <begin position="12"/>
        <end position="32"/>
    </location>
</feature>
<dbReference type="NCBIfam" id="TIGR02227">
    <property type="entry name" value="sigpep_I_bact"/>
    <property type="match status" value="1"/>
</dbReference>
<feature type="domain" description="Peptidase S26" evidence="3">
    <location>
        <begin position="13"/>
        <end position="115"/>
    </location>
</feature>
<dbReference type="Gene3D" id="2.10.109.10">
    <property type="entry name" value="Umud Fragment, subunit A"/>
    <property type="match status" value="1"/>
</dbReference>
<gene>
    <name evidence="4" type="ORF">S06H3_43360</name>
</gene>
<name>X1NPH7_9ZZZZ</name>
<organism evidence="4">
    <name type="scientific">marine sediment metagenome</name>
    <dbReference type="NCBI Taxonomy" id="412755"/>
    <lineage>
        <taxon>unclassified sequences</taxon>
        <taxon>metagenomes</taxon>
        <taxon>ecological metagenomes</taxon>
    </lineage>
</organism>
<dbReference type="InterPro" id="IPR019533">
    <property type="entry name" value="Peptidase_S26"/>
</dbReference>
<dbReference type="GO" id="GO:0016020">
    <property type="term" value="C:membrane"/>
    <property type="evidence" value="ECO:0007669"/>
    <property type="project" value="InterPro"/>
</dbReference>
<dbReference type="GO" id="GO:0004252">
    <property type="term" value="F:serine-type endopeptidase activity"/>
    <property type="evidence" value="ECO:0007669"/>
    <property type="project" value="InterPro"/>
</dbReference>
<dbReference type="PRINTS" id="PR00727">
    <property type="entry name" value="LEADERPTASE"/>
</dbReference>
<reference evidence="4" key="1">
    <citation type="journal article" date="2014" name="Front. Microbiol.">
        <title>High frequency of phylogenetically diverse reductive dehalogenase-homologous genes in deep subseafloor sedimentary metagenomes.</title>
        <authorList>
            <person name="Kawai M."/>
            <person name="Futagami T."/>
            <person name="Toyoda A."/>
            <person name="Takaki Y."/>
            <person name="Nishi S."/>
            <person name="Hori S."/>
            <person name="Arai W."/>
            <person name="Tsubouchi T."/>
            <person name="Morono Y."/>
            <person name="Uchiyama I."/>
            <person name="Ito T."/>
            <person name="Fujiyama A."/>
            <person name="Inagaki F."/>
            <person name="Takami H."/>
        </authorList>
    </citation>
    <scope>NUCLEOTIDE SEQUENCE</scope>
    <source>
        <strain evidence="4">Expedition CK06-06</strain>
    </source>
</reference>
<proteinExistence type="inferred from homology"/>
<comment type="caution">
    <text evidence="4">The sequence shown here is derived from an EMBL/GenBank/DDBJ whole genome shotgun (WGS) entry which is preliminary data.</text>
</comment>
<keyword evidence="2" id="KW-0812">Transmembrane</keyword>
<evidence type="ECO:0000256" key="1">
    <source>
        <dbReference type="ARBA" id="ARBA00009370"/>
    </source>
</evidence>
<comment type="similarity">
    <text evidence="1">Belongs to the peptidase S26 family.</text>
</comment>
<dbReference type="SUPFAM" id="SSF51306">
    <property type="entry name" value="LexA/Signal peptidase"/>
    <property type="match status" value="1"/>
</dbReference>
<protein>
    <recommendedName>
        <fullName evidence="3">Peptidase S26 domain-containing protein</fullName>
    </recommendedName>
</protein>
<keyword evidence="2" id="KW-1133">Transmembrane helix</keyword>
<accession>X1NPH7</accession>
<sequence>MIRKKRSLTPLFENLLLIAIAILIAFFIRSYIIHPFLIPTASMEPTIKIGDNLLIEKVSHRFSSPKYGEIVIFDNPSGDGRRLIKRVIGVAGDHIEVTDDGHVIINEEPLEESYAR</sequence>
<dbReference type="EMBL" id="BARV01026893">
    <property type="protein sequence ID" value="GAI45483.1"/>
    <property type="molecule type" value="Genomic_DNA"/>
</dbReference>
<evidence type="ECO:0000313" key="4">
    <source>
        <dbReference type="EMBL" id="GAI45483.1"/>
    </source>
</evidence>
<dbReference type="CDD" id="cd06530">
    <property type="entry name" value="S26_SPase_I"/>
    <property type="match status" value="1"/>
</dbReference>
<dbReference type="PANTHER" id="PTHR43390:SF1">
    <property type="entry name" value="CHLOROPLAST PROCESSING PEPTIDASE"/>
    <property type="match status" value="1"/>
</dbReference>
<dbReference type="GO" id="GO:0006465">
    <property type="term" value="P:signal peptide processing"/>
    <property type="evidence" value="ECO:0007669"/>
    <property type="project" value="InterPro"/>
</dbReference>
<feature type="non-terminal residue" evidence="4">
    <location>
        <position position="116"/>
    </location>
</feature>
<evidence type="ECO:0000256" key="2">
    <source>
        <dbReference type="SAM" id="Phobius"/>
    </source>
</evidence>
<evidence type="ECO:0000259" key="3">
    <source>
        <dbReference type="Pfam" id="PF10502"/>
    </source>
</evidence>
<keyword evidence="2" id="KW-0472">Membrane</keyword>
<dbReference type="Pfam" id="PF10502">
    <property type="entry name" value="Peptidase_S26"/>
    <property type="match status" value="1"/>
</dbReference>
<dbReference type="InterPro" id="IPR000223">
    <property type="entry name" value="Pept_S26A_signal_pept_1"/>
</dbReference>
<dbReference type="PANTHER" id="PTHR43390">
    <property type="entry name" value="SIGNAL PEPTIDASE I"/>
    <property type="match status" value="1"/>
</dbReference>
<dbReference type="InterPro" id="IPR036286">
    <property type="entry name" value="LexA/Signal_pep-like_sf"/>
</dbReference>
<dbReference type="AlphaFoldDB" id="X1NPH7"/>